<reference evidence="1 2" key="1">
    <citation type="submission" date="2019-03" db="EMBL/GenBank/DDBJ databases">
        <title>Genomic Encyclopedia of Type Strains, Phase IV (KMG-IV): sequencing the most valuable type-strain genomes for metagenomic binning, comparative biology and taxonomic classification.</title>
        <authorList>
            <person name="Goeker M."/>
        </authorList>
    </citation>
    <scope>NUCLEOTIDE SEQUENCE [LARGE SCALE GENOMIC DNA]</scope>
    <source>
        <strain evidence="1 2">DSM 26752</strain>
    </source>
</reference>
<gene>
    <name evidence="1" type="ORF">EDD65_10323</name>
</gene>
<dbReference type="EMBL" id="SMAE01000003">
    <property type="protein sequence ID" value="TCS90720.1"/>
    <property type="molecule type" value="Genomic_DNA"/>
</dbReference>
<dbReference type="Proteomes" id="UP000294567">
    <property type="component" value="Unassembled WGS sequence"/>
</dbReference>
<proteinExistence type="predicted"/>
<organism evidence="1 2">
    <name type="scientific">Keratinibaculum paraultunense</name>
    <dbReference type="NCBI Taxonomy" id="1278232"/>
    <lineage>
        <taxon>Bacteria</taxon>
        <taxon>Bacillati</taxon>
        <taxon>Bacillota</taxon>
        <taxon>Tissierellia</taxon>
        <taxon>Tissierellales</taxon>
        <taxon>Tepidimicrobiaceae</taxon>
        <taxon>Keratinibaculum</taxon>
    </lineage>
</organism>
<dbReference type="RefSeq" id="WP_132026324.1">
    <property type="nucleotide sequence ID" value="NZ_CP068564.1"/>
</dbReference>
<accession>A0A4R3KXQ1</accession>
<dbReference type="OrthoDB" id="1707234at2"/>
<dbReference type="AlphaFoldDB" id="A0A4R3KXQ1"/>
<sequence>MTSSSTAKYKVMLVAYKDIEPRVKNIITKHSVCNIKDKNVFDRLLQKQTNYQGSGRNFNLNDRIGIYLGWFKDKISEKLEEGYILDIIEVHKSYGNTREELLKALDIEYGDDILVLDIQEL</sequence>
<evidence type="ECO:0000313" key="2">
    <source>
        <dbReference type="Proteomes" id="UP000294567"/>
    </source>
</evidence>
<name>A0A4R3KXQ1_9FIRM</name>
<protein>
    <submittedName>
        <fullName evidence="1">Uncharacterized protein</fullName>
    </submittedName>
</protein>
<comment type="caution">
    <text evidence="1">The sequence shown here is derived from an EMBL/GenBank/DDBJ whole genome shotgun (WGS) entry which is preliminary data.</text>
</comment>
<keyword evidence="2" id="KW-1185">Reference proteome</keyword>
<evidence type="ECO:0000313" key="1">
    <source>
        <dbReference type="EMBL" id="TCS90720.1"/>
    </source>
</evidence>